<organism evidence="1 2">
    <name type="scientific">Algoriphagus confluentis</name>
    <dbReference type="NCBI Taxonomy" id="1697556"/>
    <lineage>
        <taxon>Bacteria</taxon>
        <taxon>Pseudomonadati</taxon>
        <taxon>Bacteroidota</taxon>
        <taxon>Cytophagia</taxon>
        <taxon>Cytophagales</taxon>
        <taxon>Cyclobacteriaceae</taxon>
        <taxon>Algoriphagus</taxon>
    </lineage>
</organism>
<proteinExistence type="predicted"/>
<dbReference type="Proteomes" id="UP001338309">
    <property type="component" value="Unassembled WGS sequence"/>
</dbReference>
<name>A0ABQ6PVP3_9BACT</name>
<comment type="caution">
    <text evidence="1">The sequence shown here is derived from an EMBL/GenBank/DDBJ whole genome shotgun (WGS) entry which is preliminary data.</text>
</comment>
<gene>
    <name evidence="1" type="ORF">Aconfl_43410</name>
</gene>
<accession>A0ABQ6PVP3</accession>
<reference evidence="1 2" key="1">
    <citation type="submission" date="2023-08" db="EMBL/GenBank/DDBJ databases">
        <title>Draft genome sequence of Algoriphagus confluentis.</title>
        <authorList>
            <person name="Takatani N."/>
            <person name="Hosokawa M."/>
            <person name="Sawabe T."/>
        </authorList>
    </citation>
    <scope>NUCLEOTIDE SEQUENCE [LARGE SCALE GENOMIC DNA]</scope>
    <source>
        <strain evidence="1 2">NBRC 111222</strain>
    </source>
</reference>
<protein>
    <submittedName>
        <fullName evidence="1">Uncharacterized protein</fullName>
    </submittedName>
</protein>
<evidence type="ECO:0000313" key="2">
    <source>
        <dbReference type="Proteomes" id="UP001338309"/>
    </source>
</evidence>
<dbReference type="EMBL" id="BTPD01000026">
    <property type="protein sequence ID" value="GMQ31696.1"/>
    <property type="molecule type" value="Genomic_DNA"/>
</dbReference>
<dbReference type="RefSeq" id="WP_338226489.1">
    <property type="nucleotide sequence ID" value="NZ_BTPD01000026.1"/>
</dbReference>
<evidence type="ECO:0000313" key="1">
    <source>
        <dbReference type="EMBL" id="GMQ31696.1"/>
    </source>
</evidence>
<sequence>MFMIFSPVLVMAQAVTIPNNSGGNPFYLWAYGNTNGTTHMRIGTDFGHQGDAALEIFQHFTNAVPPQPGKVIVNGNLGVGTQNPTERLAVNGNIKAREVNVTTAGWADFVFDSEFELMPLSDLATFIETNGHLPGIPTESEVMENGIWLSEMNVKLLQKVEELTLYILRQEEKIKELQLIKENYYNLEARLNSIEKMGQTLNSNK</sequence>
<keyword evidence="2" id="KW-1185">Reference proteome</keyword>